<comment type="caution">
    <text evidence="2">The sequence shown here is derived from an EMBL/GenBank/DDBJ whole genome shotgun (WGS) entry which is preliminary data.</text>
</comment>
<evidence type="ECO:0000256" key="1">
    <source>
        <dbReference type="SAM" id="Phobius"/>
    </source>
</evidence>
<sequence>MRSYKIQKIDLSSEYPCPCRRKGNLKPIVLTEALGCDRCQQIFVVKKDGQIIEQLSSIYQKKSWRWTGNRWKNAYARWTQSYLSTMALLALASIIVAIVLLPLVLRWLSSQSIISWAVLFLVVTILLILTLFVAYRH</sequence>
<keyword evidence="1" id="KW-0812">Transmembrane</keyword>
<dbReference type="Proteomes" id="UP000729733">
    <property type="component" value="Unassembled WGS sequence"/>
</dbReference>
<dbReference type="EMBL" id="JADWDC010000012">
    <property type="protein sequence ID" value="MCC0176788.1"/>
    <property type="molecule type" value="Genomic_DNA"/>
</dbReference>
<proteinExistence type="predicted"/>
<protein>
    <submittedName>
        <fullName evidence="2">Uncharacterized protein</fullName>
    </submittedName>
</protein>
<accession>A0A964FGS5</accession>
<feature type="transmembrane region" description="Helical" evidence="1">
    <location>
        <begin position="113"/>
        <end position="135"/>
    </location>
</feature>
<evidence type="ECO:0000313" key="2">
    <source>
        <dbReference type="EMBL" id="MCC0176788.1"/>
    </source>
</evidence>
<dbReference type="RefSeq" id="WP_369426735.1">
    <property type="nucleotide sequence ID" value="NZ_JADWDC010000012.1"/>
</dbReference>
<keyword evidence="1" id="KW-1133">Transmembrane helix</keyword>
<feature type="transmembrane region" description="Helical" evidence="1">
    <location>
        <begin position="82"/>
        <end position="107"/>
    </location>
</feature>
<keyword evidence="3" id="KW-1185">Reference proteome</keyword>
<reference evidence="2" key="1">
    <citation type="journal article" date="2021" name="Antonie Van Leeuwenhoek">
        <title>Draft genome and description of Waterburya agarophytonicola gen. nov. sp. nov. (Pleurocapsales, Cyanobacteria): a seaweed symbiont.</title>
        <authorList>
            <person name="Bonthond G."/>
            <person name="Shalygin S."/>
            <person name="Bayer T."/>
            <person name="Weinberger F."/>
        </authorList>
    </citation>
    <scope>NUCLEOTIDE SEQUENCE</scope>
    <source>
        <strain evidence="2">KI4</strain>
    </source>
</reference>
<keyword evidence="1" id="KW-0472">Membrane</keyword>
<gene>
    <name evidence="2" type="ORF">I4641_07325</name>
</gene>
<name>A0A964FGS5_9CYAN</name>
<evidence type="ECO:0000313" key="3">
    <source>
        <dbReference type="Proteomes" id="UP000729733"/>
    </source>
</evidence>
<dbReference type="AlphaFoldDB" id="A0A964FGS5"/>
<organism evidence="2 3">
    <name type="scientific">Waterburya agarophytonicola KI4</name>
    <dbReference type="NCBI Taxonomy" id="2874699"/>
    <lineage>
        <taxon>Bacteria</taxon>
        <taxon>Bacillati</taxon>
        <taxon>Cyanobacteriota</taxon>
        <taxon>Cyanophyceae</taxon>
        <taxon>Pleurocapsales</taxon>
        <taxon>Hyellaceae</taxon>
        <taxon>Waterburya</taxon>
        <taxon>Waterburya agarophytonicola</taxon>
    </lineage>
</organism>